<keyword evidence="3" id="KW-1185">Reference proteome</keyword>
<name>A0A3S2NPR6_ORYJA</name>
<feature type="region of interest" description="Disordered" evidence="1">
    <location>
        <begin position="1"/>
        <end position="59"/>
    </location>
</feature>
<dbReference type="Proteomes" id="UP000283210">
    <property type="component" value="Chromosome 23"/>
</dbReference>
<evidence type="ECO:0000313" key="3">
    <source>
        <dbReference type="Proteomes" id="UP000283210"/>
    </source>
</evidence>
<evidence type="ECO:0000313" key="2">
    <source>
        <dbReference type="EMBL" id="RVE56388.1"/>
    </source>
</evidence>
<protein>
    <submittedName>
        <fullName evidence="2">Uncharacterized protein</fullName>
    </submittedName>
</protein>
<proteinExistence type="predicted"/>
<reference evidence="2 3" key="2">
    <citation type="submission" date="2019-01" db="EMBL/GenBank/DDBJ databases">
        <title>A chromosome length genome reference of the Java medaka (oryzias javanicus).</title>
        <authorList>
            <person name="Herpin A."/>
            <person name="Takehana Y."/>
            <person name="Naruse K."/>
            <person name="Ansai S."/>
            <person name="Kawaguchi M."/>
        </authorList>
    </citation>
    <scope>NUCLEOTIDE SEQUENCE [LARGE SCALE GENOMIC DNA]</scope>
    <source>
        <strain evidence="2">RS831</strain>
        <tissue evidence="2">Whole body</tissue>
    </source>
</reference>
<sequence length="80" mass="8387">MSPSSVGATHARTKRCKNKAGPCADSDAWEAGADMHQPGDKSNKVNPPPDQSNVSHLTVSEPKLCDPAAGFIQLCATKLN</sequence>
<evidence type="ECO:0000256" key="1">
    <source>
        <dbReference type="SAM" id="MobiDB-lite"/>
    </source>
</evidence>
<gene>
    <name evidence="2" type="ORF">OJAV_G00220890</name>
</gene>
<accession>A0A3S2NPR6</accession>
<dbReference type="EMBL" id="CM012459">
    <property type="protein sequence ID" value="RVE56388.1"/>
    <property type="molecule type" value="Genomic_DNA"/>
</dbReference>
<organism evidence="2 3">
    <name type="scientific">Oryzias javanicus</name>
    <name type="common">Javanese ricefish</name>
    <name type="synonym">Aplocheilus javanicus</name>
    <dbReference type="NCBI Taxonomy" id="123683"/>
    <lineage>
        <taxon>Eukaryota</taxon>
        <taxon>Metazoa</taxon>
        <taxon>Chordata</taxon>
        <taxon>Craniata</taxon>
        <taxon>Vertebrata</taxon>
        <taxon>Euteleostomi</taxon>
        <taxon>Actinopterygii</taxon>
        <taxon>Neopterygii</taxon>
        <taxon>Teleostei</taxon>
        <taxon>Neoteleostei</taxon>
        <taxon>Acanthomorphata</taxon>
        <taxon>Ovalentaria</taxon>
        <taxon>Atherinomorphae</taxon>
        <taxon>Beloniformes</taxon>
        <taxon>Adrianichthyidae</taxon>
        <taxon>Oryziinae</taxon>
        <taxon>Oryzias</taxon>
    </lineage>
</organism>
<dbReference type="AlphaFoldDB" id="A0A3S2NPR6"/>
<reference evidence="2 3" key="1">
    <citation type="submission" date="2018-11" db="EMBL/GenBank/DDBJ databases">
        <authorList>
            <person name="Lopez-Roques C."/>
            <person name="Donnadieu C."/>
            <person name="Bouchez O."/>
            <person name="Klopp C."/>
            <person name="Cabau C."/>
            <person name="Zahm M."/>
        </authorList>
    </citation>
    <scope>NUCLEOTIDE SEQUENCE [LARGE SCALE GENOMIC DNA]</scope>
    <source>
        <strain evidence="2">RS831</strain>
        <tissue evidence="2">Whole body</tissue>
    </source>
</reference>